<evidence type="ECO:0000313" key="5">
    <source>
        <dbReference type="EMBL" id="CAB4122935.1"/>
    </source>
</evidence>
<comment type="similarity">
    <text evidence="3">Belongs to the PTH2 family.</text>
</comment>
<dbReference type="PANTHER" id="PTHR12649">
    <property type="entry name" value="PEPTIDYL-TRNA HYDROLASE 2"/>
    <property type="match status" value="1"/>
</dbReference>
<dbReference type="InterPro" id="IPR002833">
    <property type="entry name" value="PTH2"/>
</dbReference>
<evidence type="ECO:0000256" key="2">
    <source>
        <dbReference type="ARBA" id="ARBA00022801"/>
    </source>
</evidence>
<evidence type="ECO:0000256" key="1">
    <source>
        <dbReference type="ARBA" id="ARBA00013260"/>
    </source>
</evidence>
<dbReference type="PANTHER" id="PTHR12649:SF11">
    <property type="entry name" value="PEPTIDYL-TRNA HYDROLASE 2, MITOCHONDRIAL"/>
    <property type="match status" value="1"/>
</dbReference>
<sequence>MATQYTKEQVVYIVMRSDLGMRKGKAAAQAAHAVGEIILPTGCAVVVVRVHDRAALYAIIREAMAEEVWFHLVVDSGRTQVAPLTSTCVAVGPFDRDAVPQWLRSLPLF</sequence>
<accession>A0A6J5KNJ2</accession>
<name>A0A6J5KNJ2_9CAUD</name>
<dbReference type="Pfam" id="PF01981">
    <property type="entry name" value="PTH2"/>
    <property type="match status" value="1"/>
</dbReference>
<evidence type="ECO:0000256" key="4">
    <source>
        <dbReference type="ARBA" id="ARBA00048707"/>
    </source>
</evidence>
<reference evidence="5" key="1">
    <citation type="submission" date="2020-04" db="EMBL/GenBank/DDBJ databases">
        <authorList>
            <person name="Chiriac C."/>
            <person name="Salcher M."/>
            <person name="Ghai R."/>
            <person name="Kavagutti S V."/>
        </authorList>
    </citation>
    <scope>NUCLEOTIDE SEQUENCE</scope>
</reference>
<keyword evidence="2 5" id="KW-0378">Hydrolase</keyword>
<dbReference type="InterPro" id="IPR023476">
    <property type="entry name" value="Pep_tRNA_hydro_II_dom_sf"/>
</dbReference>
<comment type="catalytic activity">
    <reaction evidence="4">
        <text>an N-acyl-L-alpha-aminoacyl-tRNA + H2O = an N-acyl-L-amino acid + a tRNA + H(+)</text>
        <dbReference type="Rhea" id="RHEA:54448"/>
        <dbReference type="Rhea" id="RHEA-COMP:10123"/>
        <dbReference type="Rhea" id="RHEA-COMP:13883"/>
        <dbReference type="ChEBI" id="CHEBI:15377"/>
        <dbReference type="ChEBI" id="CHEBI:15378"/>
        <dbReference type="ChEBI" id="CHEBI:59874"/>
        <dbReference type="ChEBI" id="CHEBI:78442"/>
        <dbReference type="ChEBI" id="CHEBI:138191"/>
        <dbReference type="EC" id="3.1.1.29"/>
    </reaction>
</comment>
<dbReference type="EMBL" id="LR796165">
    <property type="protein sequence ID" value="CAB4122935.1"/>
    <property type="molecule type" value="Genomic_DNA"/>
</dbReference>
<protein>
    <recommendedName>
        <fullName evidence="1">peptidyl-tRNA hydrolase</fullName>
        <ecNumber evidence="1">3.1.1.29</ecNumber>
    </recommendedName>
</protein>
<dbReference type="Gene3D" id="3.40.1490.10">
    <property type="entry name" value="Bit1"/>
    <property type="match status" value="2"/>
</dbReference>
<proteinExistence type="inferred from homology"/>
<dbReference type="GO" id="GO:0004045">
    <property type="term" value="F:peptidyl-tRNA hydrolase activity"/>
    <property type="evidence" value="ECO:0007669"/>
    <property type="project" value="UniProtKB-EC"/>
</dbReference>
<organism evidence="5">
    <name type="scientific">uncultured Caudovirales phage</name>
    <dbReference type="NCBI Taxonomy" id="2100421"/>
    <lineage>
        <taxon>Viruses</taxon>
        <taxon>Duplodnaviria</taxon>
        <taxon>Heunggongvirae</taxon>
        <taxon>Uroviricota</taxon>
        <taxon>Caudoviricetes</taxon>
        <taxon>Peduoviridae</taxon>
        <taxon>Maltschvirus</taxon>
        <taxon>Maltschvirus maltsch</taxon>
    </lineage>
</organism>
<evidence type="ECO:0000256" key="3">
    <source>
        <dbReference type="ARBA" id="ARBA00038050"/>
    </source>
</evidence>
<dbReference type="EC" id="3.1.1.29" evidence="1"/>
<gene>
    <name evidence="5" type="ORF">UFOVP28_79</name>
</gene>
<dbReference type="SUPFAM" id="SSF102462">
    <property type="entry name" value="Peptidyl-tRNA hydrolase II"/>
    <property type="match status" value="1"/>
</dbReference>